<dbReference type="GO" id="GO:0071011">
    <property type="term" value="C:precatalytic spliceosome"/>
    <property type="evidence" value="ECO:0007669"/>
    <property type="project" value="TreeGrafter"/>
</dbReference>
<keyword evidence="5 9" id="KW-0694">RNA-binding</keyword>
<evidence type="ECO:0000256" key="8">
    <source>
        <dbReference type="ARBA" id="ARBA00023274"/>
    </source>
</evidence>
<dbReference type="GO" id="GO:0003729">
    <property type="term" value="F:mRNA binding"/>
    <property type="evidence" value="ECO:0007669"/>
    <property type="project" value="TreeGrafter"/>
</dbReference>
<dbReference type="CDD" id="cd01727">
    <property type="entry name" value="LSm8"/>
    <property type="match status" value="1"/>
</dbReference>
<dbReference type="Pfam" id="PF01423">
    <property type="entry name" value="LSM"/>
    <property type="match status" value="1"/>
</dbReference>
<dbReference type="PANTHER" id="PTHR15588">
    <property type="entry name" value="LSM1"/>
    <property type="match status" value="1"/>
</dbReference>
<dbReference type="Gene3D" id="2.30.30.100">
    <property type="match status" value="1"/>
</dbReference>
<dbReference type="SMART" id="SM00651">
    <property type="entry name" value="Sm"/>
    <property type="match status" value="1"/>
</dbReference>
<evidence type="ECO:0000256" key="3">
    <source>
        <dbReference type="ARBA" id="ARBA00022664"/>
    </source>
</evidence>
<dbReference type="OrthoDB" id="422364at2759"/>
<dbReference type="GO" id="GO:0005688">
    <property type="term" value="C:U6 snRNP"/>
    <property type="evidence" value="ECO:0007669"/>
    <property type="project" value="UniProtKB-UniRule"/>
</dbReference>
<dbReference type="FunFam" id="2.30.30.100:FF:000027">
    <property type="entry name" value="U6 snRNA-associated Sm-like protein LSm8"/>
    <property type="match status" value="1"/>
</dbReference>
<dbReference type="InterPro" id="IPR001163">
    <property type="entry name" value="Sm_dom_euk/arc"/>
</dbReference>
<protein>
    <recommendedName>
        <fullName evidence="9">LSM2-LSM8 complex subunit LSM8</fullName>
    </recommendedName>
</protein>
<keyword evidence="6 9" id="KW-0508">mRNA splicing</keyword>
<feature type="domain" description="Sm" evidence="10">
    <location>
        <begin position="1"/>
        <end position="77"/>
    </location>
</feature>
<dbReference type="InterPro" id="IPR010920">
    <property type="entry name" value="LSM_dom_sf"/>
</dbReference>
<dbReference type="SUPFAM" id="SSF50182">
    <property type="entry name" value="Sm-like ribonucleoproteins"/>
    <property type="match status" value="1"/>
</dbReference>
<name>A0A061ASC7_CYBFA</name>
<keyword evidence="7 9" id="KW-0539">Nucleus</keyword>
<dbReference type="PANTHER" id="PTHR15588:SF9">
    <property type="entry name" value="U6 SNRNA-ASSOCIATED SM-LIKE PROTEIN LSM8"/>
    <property type="match status" value="1"/>
</dbReference>
<reference evidence="11" key="1">
    <citation type="journal article" date="2014" name="Genome Announc.">
        <title>Genome sequence of the yeast Cyberlindnera fabianii (Hansenula fabianii).</title>
        <authorList>
            <person name="Freel K.C."/>
            <person name="Sarilar V."/>
            <person name="Neuveglise C."/>
            <person name="Devillers H."/>
            <person name="Friedrich A."/>
            <person name="Schacherer J."/>
        </authorList>
    </citation>
    <scope>NUCLEOTIDE SEQUENCE</scope>
    <source>
        <strain evidence="11">YJS4271</strain>
    </source>
</reference>
<dbReference type="GO" id="GO:0000398">
    <property type="term" value="P:mRNA splicing, via spliceosome"/>
    <property type="evidence" value="ECO:0007669"/>
    <property type="project" value="UniProtKB-UniRule"/>
</dbReference>
<evidence type="ECO:0000313" key="11">
    <source>
        <dbReference type="EMBL" id="CDR40513.1"/>
    </source>
</evidence>
<dbReference type="AlphaFoldDB" id="A0A061ASC7"/>
<organism evidence="11">
    <name type="scientific">Cyberlindnera fabianii</name>
    <name type="common">Yeast</name>
    <name type="synonym">Hansenula fabianii</name>
    <dbReference type="NCBI Taxonomy" id="36022"/>
    <lineage>
        <taxon>Eukaryota</taxon>
        <taxon>Fungi</taxon>
        <taxon>Dikarya</taxon>
        <taxon>Ascomycota</taxon>
        <taxon>Saccharomycotina</taxon>
        <taxon>Saccharomycetes</taxon>
        <taxon>Phaffomycetales</taxon>
        <taxon>Phaffomycetaceae</taxon>
        <taxon>Cyberlindnera</taxon>
    </lineage>
</organism>
<evidence type="ECO:0000259" key="10">
    <source>
        <dbReference type="PROSITE" id="PS52002"/>
    </source>
</evidence>
<dbReference type="InterPro" id="IPR034103">
    <property type="entry name" value="Lsm8"/>
</dbReference>
<proteinExistence type="inferred from homology"/>
<keyword evidence="4 9" id="KW-0747">Spliceosome</keyword>
<comment type="function">
    <text evidence="9">Plays role in pre-mRNA splicing as component of the U4/U6-U5 tri-snRNP complex that is involved in spliceosome assembly, and as component of the precatalytic spliceosome (spliceosome B complex). The heptameric LSM2-8 complex binds specifically to the 3'-terminal U-tract of U6 snRNA.</text>
</comment>
<evidence type="ECO:0000256" key="4">
    <source>
        <dbReference type="ARBA" id="ARBA00022728"/>
    </source>
</evidence>
<evidence type="ECO:0000256" key="5">
    <source>
        <dbReference type="ARBA" id="ARBA00022884"/>
    </source>
</evidence>
<dbReference type="PhylomeDB" id="A0A061ASC7"/>
<comment type="similarity">
    <text evidence="2 9">Belongs to the snRNP Sm proteins family.</text>
</comment>
<dbReference type="InterPro" id="IPR047575">
    <property type="entry name" value="Sm"/>
</dbReference>
<dbReference type="InterPro" id="IPR044642">
    <property type="entry name" value="PTHR15588"/>
</dbReference>
<dbReference type="PROSITE" id="PS52002">
    <property type="entry name" value="SM"/>
    <property type="match status" value="1"/>
</dbReference>
<keyword evidence="8 9" id="KW-0687">Ribonucleoprotein</keyword>
<comment type="subunit">
    <text evidence="9">LSm subunits form a heteromer with a doughnut shape.</text>
</comment>
<dbReference type="EMBL" id="LK052890">
    <property type="protein sequence ID" value="CDR40513.1"/>
    <property type="molecule type" value="Genomic_DNA"/>
</dbReference>
<dbReference type="GO" id="GO:0046540">
    <property type="term" value="C:U4/U6 x U5 tri-snRNP complex"/>
    <property type="evidence" value="ECO:0007669"/>
    <property type="project" value="UniProtKB-UniRule"/>
</dbReference>
<sequence length="100" mass="11046">MSSLSSFLNKRVAVMTTDGKFFVGTLEGYDHSINVILTDTEERLIVRSDEGNSLVEKLGVYVIRGDLVCCVGLVDEEVDSQVDWAKVHGEPLAKTKKTIK</sequence>
<evidence type="ECO:0000256" key="1">
    <source>
        <dbReference type="ARBA" id="ARBA00004123"/>
    </source>
</evidence>
<evidence type="ECO:0000256" key="7">
    <source>
        <dbReference type="ARBA" id="ARBA00023242"/>
    </source>
</evidence>
<comment type="subcellular location">
    <subcellularLocation>
        <location evidence="1 9">Nucleus</location>
    </subcellularLocation>
</comment>
<accession>A0A061ASC7</accession>
<gene>
    <name evidence="9" type="primary">LSM8</name>
    <name evidence="11" type="ORF">CYFA0S_05e01288g</name>
</gene>
<evidence type="ECO:0000256" key="6">
    <source>
        <dbReference type="ARBA" id="ARBA00023187"/>
    </source>
</evidence>
<evidence type="ECO:0000256" key="9">
    <source>
        <dbReference type="RuleBase" id="RU365048"/>
    </source>
</evidence>
<evidence type="ECO:0000256" key="2">
    <source>
        <dbReference type="ARBA" id="ARBA00006850"/>
    </source>
</evidence>
<keyword evidence="3 9" id="KW-0507">mRNA processing</keyword>